<evidence type="ECO:0000256" key="4">
    <source>
        <dbReference type="ARBA" id="ARBA00022679"/>
    </source>
</evidence>
<dbReference type="UniPathway" id="UPA00916">
    <property type="reaction ID" value="UER00889"/>
</dbReference>
<comment type="caution">
    <text evidence="12">Lacks conserved residue(s) required for the propagation of feature annotation.</text>
</comment>
<keyword evidence="5 12" id="KW-0479">Metal-binding</keyword>
<feature type="binding site" evidence="12">
    <location>
        <position position="141"/>
    </location>
    <ligand>
        <name>substrate</name>
    </ligand>
</feature>
<dbReference type="PROSITE" id="PS00584">
    <property type="entry name" value="PFKB_KINASES_2"/>
    <property type="match status" value="1"/>
</dbReference>
<evidence type="ECO:0000256" key="6">
    <source>
        <dbReference type="ARBA" id="ARBA00022741"/>
    </source>
</evidence>
<gene>
    <name evidence="12 14" type="primary">rbsK</name>
    <name evidence="14" type="ORF">SHELI_v1c09560</name>
</gene>
<accession>A0A1B3SLU4</accession>
<feature type="binding site" evidence="12">
    <location>
        <position position="293"/>
    </location>
    <ligand>
        <name>K(+)</name>
        <dbReference type="ChEBI" id="CHEBI:29103"/>
    </ligand>
</feature>
<dbReference type="InterPro" id="IPR002173">
    <property type="entry name" value="Carboh/pur_kinase_PfkB_CS"/>
</dbReference>
<feature type="domain" description="Carbohydrate kinase PfkB" evidence="13">
    <location>
        <begin position="3"/>
        <end position="296"/>
    </location>
</feature>
<keyword evidence="6 12" id="KW-0547">Nucleotide-binding</keyword>
<organism evidence="14 15">
    <name type="scientific">Spiroplasma helicoides</name>
    <dbReference type="NCBI Taxonomy" id="216938"/>
    <lineage>
        <taxon>Bacteria</taxon>
        <taxon>Bacillati</taxon>
        <taxon>Mycoplasmatota</taxon>
        <taxon>Mollicutes</taxon>
        <taxon>Entomoplasmatales</taxon>
        <taxon>Spiroplasmataceae</taxon>
        <taxon>Spiroplasma</taxon>
    </lineage>
</organism>
<evidence type="ECO:0000256" key="1">
    <source>
        <dbReference type="ARBA" id="ARBA00005380"/>
    </source>
</evidence>
<proteinExistence type="inferred from homology"/>
<comment type="catalytic activity">
    <reaction evidence="12">
        <text>D-ribose + ATP = D-ribose 5-phosphate + ADP + H(+)</text>
        <dbReference type="Rhea" id="RHEA:13697"/>
        <dbReference type="ChEBI" id="CHEBI:15378"/>
        <dbReference type="ChEBI" id="CHEBI:30616"/>
        <dbReference type="ChEBI" id="CHEBI:47013"/>
        <dbReference type="ChEBI" id="CHEBI:78346"/>
        <dbReference type="ChEBI" id="CHEBI:456216"/>
        <dbReference type="EC" id="2.7.1.15"/>
    </reaction>
</comment>
<feature type="active site" description="Proton acceptor" evidence="12">
    <location>
        <position position="254"/>
    </location>
</feature>
<evidence type="ECO:0000256" key="10">
    <source>
        <dbReference type="ARBA" id="ARBA00022958"/>
    </source>
</evidence>
<comment type="subcellular location">
    <subcellularLocation>
        <location evidence="12">Cytoplasm</location>
    </subcellularLocation>
</comment>
<dbReference type="PRINTS" id="PR00990">
    <property type="entry name" value="RIBOKINASE"/>
</dbReference>
<feature type="binding site" evidence="12">
    <location>
        <position position="185"/>
    </location>
    <ligand>
        <name>ATP</name>
        <dbReference type="ChEBI" id="CHEBI:30616"/>
    </ligand>
</feature>
<comment type="subunit">
    <text evidence="12">Homodimer.</text>
</comment>
<protein>
    <recommendedName>
        <fullName evidence="3 12">Ribokinase</fullName>
        <shortName evidence="12">RK</shortName>
        <ecNumber evidence="2 12">2.7.1.15</ecNumber>
    </recommendedName>
</protein>
<dbReference type="GO" id="GO:0005524">
    <property type="term" value="F:ATP binding"/>
    <property type="evidence" value="ECO:0007669"/>
    <property type="project" value="UniProtKB-UniRule"/>
</dbReference>
<comment type="pathway">
    <text evidence="12">Carbohydrate metabolism; D-ribose degradation; D-ribose 5-phosphate from beta-D-ribopyranose: step 2/2.</text>
</comment>
<dbReference type="InterPro" id="IPR029056">
    <property type="entry name" value="Ribokinase-like"/>
</dbReference>
<dbReference type="OrthoDB" id="9775849at2"/>
<comment type="function">
    <text evidence="12">Catalyzes the phosphorylation of ribose at O-5 in a reaction requiring ATP and magnesium. The resulting D-ribose-5-phosphate can then be used either for sythesis of nucleotides, histidine, and tryptophan, or as a component of the pentose phosphate pathway.</text>
</comment>
<dbReference type="RefSeq" id="WP_069117201.1">
    <property type="nucleotide sequence ID" value="NZ_CP017015.1"/>
</dbReference>
<dbReference type="InterPro" id="IPR011877">
    <property type="entry name" value="Ribokinase"/>
</dbReference>
<keyword evidence="4 12" id="KW-0808">Transferase</keyword>
<evidence type="ECO:0000256" key="12">
    <source>
        <dbReference type="HAMAP-Rule" id="MF_01987"/>
    </source>
</evidence>
<evidence type="ECO:0000256" key="9">
    <source>
        <dbReference type="ARBA" id="ARBA00022842"/>
    </source>
</evidence>
<feature type="binding site" evidence="12">
    <location>
        <position position="284"/>
    </location>
    <ligand>
        <name>K(+)</name>
        <dbReference type="ChEBI" id="CHEBI:29103"/>
    </ligand>
</feature>
<dbReference type="STRING" id="216938.SHELI_v1c09560"/>
<evidence type="ECO:0000256" key="2">
    <source>
        <dbReference type="ARBA" id="ARBA00012035"/>
    </source>
</evidence>
<dbReference type="EMBL" id="CP017015">
    <property type="protein sequence ID" value="AOG60905.1"/>
    <property type="molecule type" value="Genomic_DNA"/>
</dbReference>
<feature type="binding site" evidence="12">
    <location>
        <position position="287"/>
    </location>
    <ligand>
        <name>K(+)</name>
        <dbReference type="ChEBI" id="CHEBI:29103"/>
    </ligand>
</feature>
<dbReference type="AlphaFoldDB" id="A0A1B3SLU4"/>
<dbReference type="InterPro" id="IPR011611">
    <property type="entry name" value="PfkB_dom"/>
</dbReference>
<evidence type="ECO:0000256" key="11">
    <source>
        <dbReference type="ARBA" id="ARBA00023277"/>
    </source>
</evidence>
<name>A0A1B3SLU4_9MOLU</name>
<dbReference type="PATRIC" id="fig|216938.3.peg.973"/>
<evidence type="ECO:0000256" key="5">
    <source>
        <dbReference type="ARBA" id="ARBA00022723"/>
    </source>
</evidence>
<dbReference type="GO" id="GO:0004747">
    <property type="term" value="F:ribokinase activity"/>
    <property type="evidence" value="ECO:0007669"/>
    <property type="project" value="UniProtKB-UniRule"/>
</dbReference>
<keyword evidence="9 12" id="KW-0460">Magnesium</keyword>
<evidence type="ECO:0000313" key="15">
    <source>
        <dbReference type="Proteomes" id="UP000094378"/>
    </source>
</evidence>
<dbReference type="PANTHER" id="PTHR10584:SF166">
    <property type="entry name" value="RIBOKINASE"/>
    <property type="match status" value="1"/>
</dbReference>
<dbReference type="Gene3D" id="3.40.1190.20">
    <property type="match status" value="1"/>
</dbReference>
<keyword evidence="12" id="KW-0963">Cytoplasm</keyword>
<feature type="binding site" evidence="12">
    <location>
        <begin position="40"/>
        <end position="44"/>
    </location>
    <ligand>
        <name>substrate</name>
    </ligand>
</feature>
<evidence type="ECO:0000313" key="14">
    <source>
        <dbReference type="EMBL" id="AOG60905.1"/>
    </source>
</evidence>
<evidence type="ECO:0000256" key="3">
    <source>
        <dbReference type="ARBA" id="ARBA00016943"/>
    </source>
</evidence>
<dbReference type="KEGG" id="shj:SHELI_v1c09560"/>
<feature type="binding site" evidence="12">
    <location>
        <begin position="253"/>
        <end position="254"/>
    </location>
    <ligand>
        <name>ATP</name>
        <dbReference type="ChEBI" id="CHEBI:30616"/>
    </ligand>
</feature>
<feature type="binding site" evidence="12">
    <location>
        <position position="250"/>
    </location>
    <ligand>
        <name>K(+)</name>
        <dbReference type="ChEBI" id="CHEBI:29103"/>
    </ligand>
</feature>
<keyword evidence="7 12" id="KW-0418">Kinase</keyword>
<dbReference type="EC" id="2.7.1.15" evidence="2 12"/>
<dbReference type="GO" id="GO:0046872">
    <property type="term" value="F:metal ion binding"/>
    <property type="evidence" value="ECO:0007669"/>
    <property type="project" value="UniProtKB-KW"/>
</dbReference>
<evidence type="ECO:0000256" key="7">
    <source>
        <dbReference type="ARBA" id="ARBA00022777"/>
    </source>
</evidence>
<evidence type="ECO:0000259" key="13">
    <source>
        <dbReference type="Pfam" id="PF00294"/>
    </source>
</evidence>
<dbReference type="PANTHER" id="PTHR10584">
    <property type="entry name" value="SUGAR KINASE"/>
    <property type="match status" value="1"/>
</dbReference>
<dbReference type="HAMAP" id="MF_01987">
    <property type="entry name" value="Ribokinase"/>
    <property type="match status" value="1"/>
</dbReference>
<sequence length="310" mass="34403">MNKKVLVIGSANIDYVYNVDKYPVEGETIVATSFSKFLGGKGANQALAVKIMNADVSFVCKIGEDNDGYEIIENLTNNKVNLPFITKSEKYNTGCAGIVIEKNGNNRIIVHPGANDDFDDKDIEKISQLFAEYEYLLIQLEVNLNFIEKIVDLAYRNDIKVILNPAPFKKISKSIIEKCFLIIPNETEFSKLIGKENIKDIKIIEVEAKNFVKNYKTNLLITLGEKGSLYISEEKSLYKKAISVKAIDTTAAGDTFIGGFIRTISKGGTLSEALDFATFASSITVTRRGAQVSIPSEDEVLDKMKEKPIQ</sequence>
<dbReference type="CDD" id="cd01174">
    <property type="entry name" value="ribokinase"/>
    <property type="match status" value="1"/>
</dbReference>
<comment type="similarity">
    <text evidence="1">Belongs to the carbohydrate kinase pfkB family.</text>
</comment>
<dbReference type="SUPFAM" id="SSF53613">
    <property type="entry name" value="Ribokinase-like"/>
    <property type="match status" value="1"/>
</dbReference>
<dbReference type="Pfam" id="PF00294">
    <property type="entry name" value="PfkB"/>
    <property type="match status" value="1"/>
</dbReference>
<feature type="binding site" evidence="12">
    <location>
        <position position="254"/>
    </location>
    <ligand>
        <name>substrate</name>
    </ligand>
</feature>
<feature type="binding site" evidence="12">
    <location>
        <begin position="222"/>
        <end position="227"/>
    </location>
    <ligand>
        <name>ATP</name>
        <dbReference type="ChEBI" id="CHEBI:30616"/>
    </ligand>
</feature>
<evidence type="ECO:0000256" key="8">
    <source>
        <dbReference type="ARBA" id="ARBA00022840"/>
    </source>
</evidence>
<feature type="binding site" evidence="12">
    <location>
        <position position="289"/>
    </location>
    <ligand>
        <name>K(+)</name>
        <dbReference type="ChEBI" id="CHEBI:29103"/>
    </ligand>
</feature>
<feature type="binding site" evidence="12">
    <location>
        <begin position="12"/>
        <end position="14"/>
    </location>
    <ligand>
        <name>substrate</name>
    </ligand>
</feature>
<keyword evidence="15" id="KW-1185">Reference proteome</keyword>
<comment type="activity regulation">
    <text evidence="12">Activated by a monovalent cation that binds near, but not in, the active site. The most likely occupant of the site in vivo is potassium. Ion binding induces a conformational change that may alter substrate affinity.</text>
</comment>
<dbReference type="NCBIfam" id="TIGR02152">
    <property type="entry name" value="D_ribokin_bact"/>
    <property type="match status" value="1"/>
</dbReference>
<comment type="cofactor">
    <cofactor evidence="12">
        <name>Mg(2+)</name>
        <dbReference type="ChEBI" id="CHEBI:18420"/>
    </cofactor>
    <text evidence="12">Requires a divalent cation, most likely magnesium in vivo, as an electrophilic catalyst to aid phosphoryl group transfer. It is the chelate of the metal and the nucleotide that is the actual substrate.</text>
</comment>
<keyword evidence="8 12" id="KW-0067">ATP-binding</keyword>
<dbReference type="InterPro" id="IPR002139">
    <property type="entry name" value="Ribo/fructo_kinase"/>
</dbReference>
<keyword evidence="10 12" id="KW-0630">Potassium</keyword>
<keyword evidence="11 12" id="KW-0119">Carbohydrate metabolism</keyword>
<dbReference type="GO" id="GO:0019303">
    <property type="term" value="P:D-ribose catabolic process"/>
    <property type="evidence" value="ECO:0007669"/>
    <property type="project" value="UniProtKB-UniRule"/>
</dbReference>
<dbReference type="GO" id="GO:0005829">
    <property type="term" value="C:cytosol"/>
    <property type="evidence" value="ECO:0007669"/>
    <property type="project" value="TreeGrafter"/>
</dbReference>
<dbReference type="Proteomes" id="UP000094378">
    <property type="component" value="Chromosome"/>
</dbReference>
<comment type="similarity">
    <text evidence="12">Belongs to the carbohydrate kinase PfkB family. Ribokinase subfamily.</text>
</comment>
<reference evidence="14 15" key="1">
    <citation type="submission" date="2016-08" db="EMBL/GenBank/DDBJ databases">
        <title>Complete genome sequence of Spiroplasma helicoides TABS-2 (DSM 22551).</title>
        <authorList>
            <person name="Shen W.-Y."/>
            <person name="Lo W.-S."/>
            <person name="Lai Y.-C."/>
            <person name="Kuo C.-H."/>
        </authorList>
    </citation>
    <scope>NUCLEOTIDE SEQUENCE [LARGE SCALE GENOMIC DNA]</scope>
    <source>
        <strain evidence="14 15">TABS-2</strain>
    </source>
</reference>
<feature type="binding site" evidence="12">
    <location>
        <position position="248"/>
    </location>
    <ligand>
        <name>K(+)</name>
        <dbReference type="ChEBI" id="CHEBI:29103"/>
    </ligand>
</feature>